<protein>
    <recommendedName>
        <fullName evidence="3">OmpA-like domain-containing protein</fullName>
    </recommendedName>
</protein>
<dbReference type="Gene3D" id="3.30.1330.60">
    <property type="entry name" value="OmpA-like domain"/>
    <property type="match status" value="1"/>
</dbReference>
<evidence type="ECO:0000313" key="4">
    <source>
        <dbReference type="EMBL" id="PPJ38841.1"/>
    </source>
</evidence>
<evidence type="ECO:0000259" key="3">
    <source>
        <dbReference type="PROSITE" id="PS51123"/>
    </source>
</evidence>
<proteinExistence type="predicted"/>
<organism evidence="4 5">
    <name type="scientific">Nocardia nova</name>
    <dbReference type="NCBI Taxonomy" id="37330"/>
    <lineage>
        <taxon>Bacteria</taxon>
        <taxon>Bacillati</taxon>
        <taxon>Actinomycetota</taxon>
        <taxon>Actinomycetes</taxon>
        <taxon>Mycobacteriales</taxon>
        <taxon>Nocardiaceae</taxon>
        <taxon>Nocardia</taxon>
    </lineage>
</organism>
<dbReference type="Proteomes" id="UP000239874">
    <property type="component" value="Unassembled WGS sequence"/>
</dbReference>
<accession>A0A2S6AUD8</accession>
<dbReference type="AlphaFoldDB" id="A0A2S6AUD8"/>
<reference evidence="4 5" key="1">
    <citation type="submission" date="2018-02" db="EMBL/GenBank/DDBJ databases">
        <title>8 Nocardia nova and 1 Nocardia cyriacigeorgica strain used for evolution to TMP-SMX.</title>
        <authorList>
            <person name="Mehta H."/>
            <person name="Weng J."/>
            <person name="Shamoo Y."/>
        </authorList>
    </citation>
    <scope>NUCLEOTIDE SEQUENCE [LARGE SCALE GENOMIC DNA]</scope>
    <source>
        <strain evidence="4 5">MDA3139</strain>
    </source>
</reference>
<keyword evidence="1" id="KW-0472">Membrane</keyword>
<evidence type="ECO:0000313" key="5">
    <source>
        <dbReference type="Proteomes" id="UP000239874"/>
    </source>
</evidence>
<comment type="caution">
    <text evidence="4">The sequence shown here is derived from an EMBL/GenBank/DDBJ whole genome shotgun (WGS) entry which is preliminary data.</text>
</comment>
<dbReference type="InterPro" id="IPR006665">
    <property type="entry name" value="OmpA-like"/>
</dbReference>
<evidence type="ECO:0000256" key="2">
    <source>
        <dbReference type="SAM" id="MobiDB-lite"/>
    </source>
</evidence>
<sequence length="208" mass="21272">MEPGHSAAVLRYENAWAVALRRDRTEIRRSSMKLVTAAAVLATGAAALIPIAACSSDNNSSPAAVTTTTSHGEHTDMRSSLATTASSVVGSALNSAQQAAQNAINSVLSAAPISFDKGSSDLSPTDVATIKAVALPLKGNDTAVKIETYAVDSNSGAADSLAEARGNNVATALQNEGIDKARITVHAEGNPIESNVQIDQATISVTMK</sequence>
<gene>
    <name evidence="4" type="ORF">C5E45_08250</name>
</gene>
<dbReference type="PROSITE" id="PS51123">
    <property type="entry name" value="OMPA_2"/>
    <property type="match status" value="1"/>
</dbReference>
<dbReference type="InterPro" id="IPR036737">
    <property type="entry name" value="OmpA-like_sf"/>
</dbReference>
<feature type="domain" description="OmpA-like" evidence="3">
    <location>
        <begin position="102"/>
        <end position="208"/>
    </location>
</feature>
<dbReference type="EMBL" id="PSZC01000004">
    <property type="protein sequence ID" value="PPJ38841.1"/>
    <property type="molecule type" value="Genomic_DNA"/>
</dbReference>
<feature type="compositionally biased region" description="Polar residues" evidence="2">
    <location>
        <begin position="57"/>
        <end position="70"/>
    </location>
</feature>
<evidence type="ECO:0000256" key="1">
    <source>
        <dbReference type="PROSITE-ProRule" id="PRU00473"/>
    </source>
</evidence>
<name>A0A2S6AUD8_9NOCA</name>
<dbReference type="Pfam" id="PF00691">
    <property type="entry name" value="OmpA"/>
    <property type="match status" value="1"/>
</dbReference>
<dbReference type="SUPFAM" id="SSF103088">
    <property type="entry name" value="OmpA-like"/>
    <property type="match status" value="1"/>
</dbReference>
<dbReference type="GO" id="GO:0016020">
    <property type="term" value="C:membrane"/>
    <property type="evidence" value="ECO:0007669"/>
    <property type="project" value="UniProtKB-UniRule"/>
</dbReference>
<feature type="region of interest" description="Disordered" evidence="2">
    <location>
        <begin position="57"/>
        <end position="77"/>
    </location>
</feature>